<dbReference type="PROSITE" id="PS50206">
    <property type="entry name" value="RHODANESE_3"/>
    <property type="match status" value="2"/>
</dbReference>
<dbReference type="CDD" id="cd01448">
    <property type="entry name" value="TST_Repeat_1"/>
    <property type="match status" value="1"/>
</dbReference>
<dbReference type="PROSITE" id="PS00380">
    <property type="entry name" value="RHODANESE_1"/>
    <property type="match status" value="1"/>
</dbReference>
<comment type="catalytic activity">
    <reaction evidence="2">
        <text>thiosulfate + hydrogen cyanide = thiocyanate + sulfite + 2 H(+)</text>
        <dbReference type="Rhea" id="RHEA:16881"/>
        <dbReference type="ChEBI" id="CHEBI:15378"/>
        <dbReference type="ChEBI" id="CHEBI:17359"/>
        <dbReference type="ChEBI" id="CHEBI:18022"/>
        <dbReference type="ChEBI" id="CHEBI:18407"/>
        <dbReference type="ChEBI" id="CHEBI:33542"/>
        <dbReference type="EC" id="2.8.1.1"/>
    </reaction>
</comment>
<dbReference type="SUPFAM" id="SSF52821">
    <property type="entry name" value="Rhodanese/Cell cycle control phosphatase"/>
    <property type="match status" value="2"/>
</dbReference>
<evidence type="ECO:0000259" key="4">
    <source>
        <dbReference type="PROSITE" id="PS50206"/>
    </source>
</evidence>
<dbReference type="InterPro" id="IPR001763">
    <property type="entry name" value="Rhodanese-like_dom"/>
</dbReference>
<keyword evidence="3 5" id="KW-0808">Transferase</keyword>
<evidence type="ECO:0000256" key="1">
    <source>
        <dbReference type="ARBA" id="ARBA00022737"/>
    </source>
</evidence>
<keyword evidence="1" id="KW-0677">Repeat</keyword>
<dbReference type="AlphaFoldDB" id="A0A178LSZ3"/>
<evidence type="ECO:0000256" key="2">
    <source>
        <dbReference type="ARBA" id="ARBA00047549"/>
    </source>
</evidence>
<dbReference type="GO" id="GO:0004792">
    <property type="term" value="F:thiosulfate-cyanide sulfurtransferase activity"/>
    <property type="evidence" value="ECO:0007669"/>
    <property type="project" value="UniProtKB-EC"/>
</dbReference>
<dbReference type="OrthoDB" id="9770030at2"/>
<dbReference type="PANTHER" id="PTHR43855:SF1">
    <property type="entry name" value="THIOSULFATE SULFURTRANSFERASE"/>
    <property type="match status" value="1"/>
</dbReference>
<dbReference type="InterPro" id="IPR051126">
    <property type="entry name" value="Thiosulfate_sulfurtransferase"/>
</dbReference>
<protein>
    <recommendedName>
        <fullName evidence="3">Sulfurtransferase</fullName>
    </recommendedName>
</protein>
<dbReference type="CDD" id="cd01449">
    <property type="entry name" value="TST_Repeat_2"/>
    <property type="match status" value="1"/>
</dbReference>
<dbReference type="PROSITE" id="PS00683">
    <property type="entry name" value="RHODANESE_2"/>
    <property type="match status" value="1"/>
</dbReference>
<dbReference type="PANTHER" id="PTHR43855">
    <property type="entry name" value="THIOSULFATE SULFURTRANSFERASE"/>
    <property type="match status" value="1"/>
</dbReference>
<sequence>MTLELPPGPLVETDWLAAHLGHPSLRIVDMRGTVLPPTAPKPHYFARHEDYAAGHIPGAVYIDWTRDIVDLDDPVLVQVAPPAKIAHELGQRGIGDDTVVVAYDDWYSMFAGRLMWVLRYYGFEQVRILNGGLVKWLAEGRPLTTEVPNYPPATFTPRPQPHLRKTADQMLQALGSDLLLIDARNEQEYRGFESRAARGGHIPGARNVFYQSLVSGPHQTYLSPDQLRERFLAAGIDPDAAADREVVAYCNGGVSATPTAIAFEIVSGRRVAIYDGSWNEWGNDPAKPLER</sequence>
<organism evidence="5 6">
    <name type="scientific">Chloroflexus islandicus</name>
    <dbReference type="NCBI Taxonomy" id="1707952"/>
    <lineage>
        <taxon>Bacteria</taxon>
        <taxon>Bacillati</taxon>
        <taxon>Chloroflexota</taxon>
        <taxon>Chloroflexia</taxon>
        <taxon>Chloroflexales</taxon>
        <taxon>Chloroflexineae</taxon>
        <taxon>Chloroflexaceae</taxon>
        <taxon>Chloroflexus</taxon>
    </lineage>
</organism>
<dbReference type="Pfam" id="PF00581">
    <property type="entry name" value="Rhodanese"/>
    <property type="match status" value="2"/>
</dbReference>
<dbReference type="STRING" id="1707952.A6A03_05255"/>
<proteinExistence type="predicted"/>
<name>A0A178LSZ3_9CHLR</name>
<gene>
    <name evidence="5" type="ORF">A6A03_05255</name>
</gene>
<feature type="domain" description="Rhodanese" evidence="4">
    <location>
        <begin position="48"/>
        <end position="145"/>
    </location>
</feature>
<dbReference type="SMART" id="SM00450">
    <property type="entry name" value="RHOD"/>
    <property type="match status" value="2"/>
</dbReference>
<dbReference type="Proteomes" id="UP000078287">
    <property type="component" value="Unassembled WGS sequence"/>
</dbReference>
<evidence type="ECO:0000313" key="6">
    <source>
        <dbReference type="Proteomes" id="UP000078287"/>
    </source>
</evidence>
<dbReference type="EMBL" id="LWQS01000114">
    <property type="protein sequence ID" value="OAN37056.1"/>
    <property type="molecule type" value="Genomic_DNA"/>
</dbReference>
<keyword evidence="6" id="KW-1185">Reference proteome</keyword>
<reference evidence="5 6" key="1">
    <citation type="submission" date="2016-04" db="EMBL/GenBank/DDBJ databases">
        <title>Chloroflexus islandicus sp. nov., a thermophilic filamentous anoxygenic phototrophic bacterium from geyser Strokkur (Iceland).</title>
        <authorList>
            <person name="Gaisin V.A."/>
            <person name="Kalashnikov A.M."/>
            <person name="Sukhacheva M.V."/>
            <person name="Grouzdev D.S."/>
            <person name="Ivanov T.M."/>
            <person name="Kuznetsov B."/>
            <person name="Gorlenko V.M."/>
        </authorList>
    </citation>
    <scope>NUCLEOTIDE SEQUENCE [LARGE SCALE GENOMIC DNA]</scope>
    <source>
        <strain evidence="6">isl-2</strain>
    </source>
</reference>
<evidence type="ECO:0000313" key="5">
    <source>
        <dbReference type="EMBL" id="OAN37056.1"/>
    </source>
</evidence>
<dbReference type="InterPro" id="IPR036873">
    <property type="entry name" value="Rhodanese-like_dom_sf"/>
</dbReference>
<feature type="domain" description="Rhodanese" evidence="4">
    <location>
        <begin position="174"/>
        <end position="290"/>
    </location>
</feature>
<evidence type="ECO:0000256" key="3">
    <source>
        <dbReference type="RuleBase" id="RU000507"/>
    </source>
</evidence>
<dbReference type="InterPro" id="IPR001307">
    <property type="entry name" value="Thiosulphate_STrfase_CS"/>
</dbReference>
<comment type="caution">
    <text evidence="5">The sequence shown here is derived from an EMBL/GenBank/DDBJ whole genome shotgun (WGS) entry which is preliminary data.</text>
</comment>
<accession>A0A178LSZ3</accession>
<dbReference type="Gene3D" id="3.40.250.10">
    <property type="entry name" value="Rhodanese-like domain"/>
    <property type="match status" value="2"/>
</dbReference>
<dbReference type="RefSeq" id="WP_066791351.1">
    <property type="nucleotide sequence ID" value="NZ_LWQS01000114.1"/>
</dbReference>